<organism evidence="14 15">
    <name type="scientific">Erysipelothrix piscisicarius</name>
    <dbReference type="NCBI Taxonomy" id="2485784"/>
    <lineage>
        <taxon>Bacteria</taxon>
        <taxon>Bacillati</taxon>
        <taxon>Bacillota</taxon>
        <taxon>Erysipelotrichia</taxon>
        <taxon>Erysipelotrichales</taxon>
        <taxon>Erysipelotrichaceae</taxon>
        <taxon>Erysipelothrix</taxon>
    </lineage>
</organism>
<keyword evidence="3 12" id="KW-0119">Carbohydrate metabolism</keyword>
<protein>
    <recommendedName>
        <fullName evidence="9 12">N-acetylmuramic acid 6-phosphate etherase</fullName>
        <shortName evidence="12">MurNAc-6-P etherase</shortName>
        <ecNumber evidence="8 12">4.2.1.126</ecNumber>
    </recommendedName>
    <alternativeName>
        <fullName evidence="11 12">N-acetylmuramic acid 6-phosphate hydrolase</fullName>
    </alternativeName>
    <alternativeName>
        <fullName evidence="10 12">N-acetylmuramic acid 6-phosphate lyase</fullName>
    </alternativeName>
</protein>
<dbReference type="PANTHER" id="PTHR10088">
    <property type="entry name" value="GLUCOKINASE REGULATORY PROTEIN"/>
    <property type="match status" value="1"/>
</dbReference>
<dbReference type="GO" id="GO:0016803">
    <property type="term" value="F:ether hydrolase activity"/>
    <property type="evidence" value="ECO:0007669"/>
    <property type="project" value="TreeGrafter"/>
</dbReference>
<dbReference type="InterPro" id="IPR005488">
    <property type="entry name" value="Etherase_MurQ"/>
</dbReference>
<dbReference type="GO" id="GO:0016835">
    <property type="term" value="F:carbon-oxygen lyase activity"/>
    <property type="evidence" value="ECO:0007669"/>
    <property type="project" value="UniProtKB-UniRule"/>
</dbReference>
<dbReference type="PROSITE" id="PS51464">
    <property type="entry name" value="SIS"/>
    <property type="match status" value="1"/>
</dbReference>
<accession>A0A3S8RNF0</accession>
<evidence type="ECO:0000259" key="13">
    <source>
        <dbReference type="PROSITE" id="PS51464"/>
    </source>
</evidence>
<dbReference type="AlphaFoldDB" id="A0A3S8RNF0"/>
<evidence type="ECO:0000256" key="4">
    <source>
        <dbReference type="ARBA" id="ARBA00051747"/>
    </source>
</evidence>
<comment type="pathway">
    <text evidence="6">Cell wall biogenesis.</text>
</comment>
<keyword evidence="2 12" id="KW-0456">Lyase</keyword>
<evidence type="ECO:0000313" key="15">
    <source>
        <dbReference type="Proteomes" id="UP000278804"/>
    </source>
</evidence>
<gene>
    <name evidence="12 14" type="primary">murQ</name>
    <name evidence="14" type="ORF">EEI45_05870</name>
</gene>
<evidence type="ECO:0000256" key="12">
    <source>
        <dbReference type="HAMAP-Rule" id="MF_00068"/>
    </source>
</evidence>
<dbReference type="FunFam" id="3.40.50.10490:FF:000014">
    <property type="entry name" value="N-acetylmuramic acid 6-phosphate etherase"/>
    <property type="match status" value="1"/>
</dbReference>
<dbReference type="SUPFAM" id="SSF53697">
    <property type="entry name" value="SIS domain"/>
    <property type="match status" value="1"/>
</dbReference>
<dbReference type="InterPro" id="IPR040190">
    <property type="entry name" value="MURQ/GCKR"/>
</dbReference>
<evidence type="ECO:0000256" key="5">
    <source>
        <dbReference type="ARBA" id="ARBA00060595"/>
    </source>
</evidence>
<feature type="domain" description="SIS" evidence="13">
    <location>
        <begin position="57"/>
        <end position="220"/>
    </location>
</feature>
<reference evidence="14 15" key="1">
    <citation type="journal article" date="2020" name="Int. J. Syst. Evol. Microbiol.">
        <title>Description of Erysipelothrix piscisicarius sp. nov., an emergent fish pathogen, and assessment of virulence using a tiger barb (Puntigrus tetrazona) infection model.</title>
        <authorList>
            <person name="Pomaranski E.K."/>
            <person name="Griffin M.J."/>
            <person name="Camus A.C."/>
            <person name="Armwood A.R."/>
            <person name="Shelley J."/>
            <person name="Waldbieser G.C."/>
            <person name="LaFrentz B.R."/>
            <person name="Garcia J.C."/>
            <person name="Yanong R."/>
            <person name="Soto E."/>
        </authorList>
    </citation>
    <scope>NUCLEOTIDE SEQUENCE [LARGE SCALE GENOMIC DNA]</scope>
    <source>
        <strain evidence="14 15">15TAL0474</strain>
    </source>
</reference>
<dbReference type="GO" id="GO:0009254">
    <property type="term" value="P:peptidoglycan turnover"/>
    <property type="evidence" value="ECO:0007669"/>
    <property type="project" value="TreeGrafter"/>
</dbReference>
<dbReference type="UniPathway" id="UPA00342"/>
<evidence type="ECO:0000256" key="9">
    <source>
        <dbReference type="ARBA" id="ARBA00070061"/>
    </source>
</evidence>
<evidence type="ECO:0000256" key="1">
    <source>
        <dbReference type="ARBA" id="ARBA00011738"/>
    </source>
</evidence>
<comment type="subunit">
    <text evidence="1 12">Homodimer.</text>
</comment>
<keyword evidence="15" id="KW-1185">Reference proteome</keyword>
<dbReference type="PANTHER" id="PTHR10088:SF4">
    <property type="entry name" value="GLUCOKINASE REGULATORY PROTEIN"/>
    <property type="match status" value="1"/>
</dbReference>
<dbReference type="EC" id="4.2.1.126" evidence="8 12"/>
<evidence type="ECO:0000313" key="14">
    <source>
        <dbReference type="EMBL" id="AZK44333.1"/>
    </source>
</evidence>
<sequence>MKIDLSKIGTELQNPNTKNIDRLDTVEMVALINNEDQRVIDAVGEQTHEIAAAIDATYEAIAQGGRLVYMGAGTSGRLGVLDASECLPTFGVGEESVVGIIAGGDTALRHPVEAAEDDEMRGVEDLKALNFSKNDILCAIGASGRTPYCIGGLKYAKELGAQTISVACVSESKLAAYADHPIEVVVGQEVITGSTRMKSGSTTKMVLNMISTGAMIKLGKVYGNLMVDVKATNAKLIERARSIIMNATGCPYDRATDLLDLSDQSVKVAIVMELCNLEVEDAVQLLNQNQGHIARALENK</sequence>
<evidence type="ECO:0000256" key="10">
    <source>
        <dbReference type="ARBA" id="ARBA00077905"/>
    </source>
</evidence>
<dbReference type="GO" id="GO:0097367">
    <property type="term" value="F:carbohydrate derivative binding"/>
    <property type="evidence" value="ECO:0007669"/>
    <property type="project" value="InterPro"/>
</dbReference>
<dbReference type="HAMAP" id="MF_00068">
    <property type="entry name" value="MurQ"/>
    <property type="match status" value="1"/>
</dbReference>
<dbReference type="KEGG" id="eri:EEI45_05870"/>
<comment type="pathway">
    <text evidence="12">Amino-sugar metabolism; N-acetylmuramate degradation.</text>
</comment>
<dbReference type="FunFam" id="1.10.8.1080:FF:000001">
    <property type="entry name" value="N-acetylmuramic acid 6-phosphate etherase"/>
    <property type="match status" value="1"/>
</dbReference>
<dbReference type="Gene3D" id="3.40.50.10490">
    <property type="entry name" value="Glucose-6-phosphate isomerase like protein, domain 1"/>
    <property type="match status" value="1"/>
</dbReference>
<dbReference type="NCBIfam" id="NF003915">
    <property type="entry name" value="PRK05441.1"/>
    <property type="match status" value="1"/>
</dbReference>
<dbReference type="CDD" id="cd05007">
    <property type="entry name" value="SIS_Etherase"/>
    <property type="match status" value="1"/>
</dbReference>
<name>A0A3S8RNF0_9FIRM</name>
<dbReference type="GO" id="GO:0046348">
    <property type="term" value="P:amino sugar catabolic process"/>
    <property type="evidence" value="ECO:0007669"/>
    <property type="project" value="InterPro"/>
</dbReference>
<comment type="similarity">
    <text evidence="7 12">Belongs to the GCKR-like family. MurNAc-6-P etherase subfamily.</text>
</comment>
<dbReference type="NCBIfam" id="TIGR00274">
    <property type="entry name" value="N-acetylmuramic acid 6-phosphate etherase"/>
    <property type="match status" value="1"/>
</dbReference>
<dbReference type="RefSeq" id="WP_125164508.1">
    <property type="nucleotide sequence ID" value="NZ_CP034234.1"/>
</dbReference>
<comment type="catalytic activity">
    <reaction evidence="4 12">
        <text>N-acetyl-D-muramate 6-phosphate + H2O = N-acetyl-D-glucosamine 6-phosphate + (R)-lactate</text>
        <dbReference type="Rhea" id="RHEA:26410"/>
        <dbReference type="ChEBI" id="CHEBI:15377"/>
        <dbReference type="ChEBI" id="CHEBI:16004"/>
        <dbReference type="ChEBI" id="CHEBI:57513"/>
        <dbReference type="ChEBI" id="CHEBI:58722"/>
        <dbReference type="EC" id="4.2.1.126"/>
    </reaction>
</comment>
<dbReference type="Proteomes" id="UP000278804">
    <property type="component" value="Chromosome"/>
</dbReference>
<dbReference type="InterPro" id="IPR046348">
    <property type="entry name" value="SIS_dom_sf"/>
</dbReference>
<evidence type="ECO:0000256" key="7">
    <source>
        <dbReference type="ARBA" id="ARBA00061234"/>
    </source>
</evidence>
<evidence type="ECO:0000256" key="8">
    <source>
        <dbReference type="ARBA" id="ARBA00067056"/>
    </source>
</evidence>
<feature type="active site" description="Proton donor" evidence="12">
    <location>
        <position position="85"/>
    </location>
</feature>
<feature type="active site" evidence="12">
    <location>
        <position position="116"/>
    </location>
</feature>
<comment type="pathway">
    <text evidence="5">Amino-sugar metabolism; 1,6-anhydro-N-acetylmuramate degradation.</text>
</comment>
<comment type="function">
    <text evidence="12">Specifically catalyzes the cleavage of the D-lactyl ether substituent of MurNAc 6-phosphate, producing GlcNAc 6-phosphate and D-lactate.</text>
</comment>
<evidence type="ECO:0000256" key="6">
    <source>
        <dbReference type="ARBA" id="ARBA00060672"/>
    </source>
</evidence>
<dbReference type="Pfam" id="PF22645">
    <property type="entry name" value="GKRP_SIS_N"/>
    <property type="match status" value="1"/>
</dbReference>
<dbReference type="Gene3D" id="1.10.8.1080">
    <property type="match status" value="1"/>
</dbReference>
<comment type="miscellaneous">
    <text evidence="12">A lyase-type mechanism (elimination/hydration) is suggested for the cleavage of the lactyl ether bond of MurNAc 6-phosphate, with the formation of an alpha,beta-unsaturated aldehyde intermediate with (E)-stereochemistry, followed by the syn addition of water to give product.</text>
</comment>
<evidence type="ECO:0000256" key="2">
    <source>
        <dbReference type="ARBA" id="ARBA00023239"/>
    </source>
</evidence>
<dbReference type="EMBL" id="CP034234">
    <property type="protein sequence ID" value="AZK44333.1"/>
    <property type="molecule type" value="Genomic_DNA"/>
</dbReference>
<dbReference type="NCBIfam" id="NF009222">
    <property type="entry name" value="PRK12570.1"/>
    <property type="match status" value="1"/>
</dbReference>
<proteinExistence type="inferred from homology"/>
<evidence type="ECO:0000256" key="11">
    <source>
        <dbReference type="ARBA" id="ARBA00084049"/>
    </source>
</evidence>
<dbReference type="GO" id="GO:0097173">
    <property type="term" value="P:N-acetylmuramic acid catabolic process"/>
    <property type="evidence" value="ECO:0007669"/>
    <property type="project" value="UniProtKB-UniPathway"/>
</dbReference>
<evidence type="ECO:0000256" key="3">
    <source>
        <dbReference type="ARBA" id="ARBA00023277"/>
    </source>
</evidence>
<dbReference type="InterPro" id="IPR001347">
    <property type="entry name" value="SIS_dom"/>
</dbReference>